<dbReference type="Gene3D" id="3.30.450.40">
    <property type="match status" value="1"/>
</dbReference>
<dbReference type="eggNOG" id="COG2204">
    <property type="taxonomic scope" value="Bacteria"/>
</dbReference>
<evidence type="ECO:0000256" key="5">
    <source>
        <dbReference type="ARBA" id="ARBA00022777"/>
    </source>
</evidence>
<dbReference type="PROSITE" id="PS50109">
    <property type="entry name" value="HIS_KIN"/>
    <property type="match status" value="1"/>
</dbReference>
<accession>B8FKA0</accession>
<dbReference type="NCBIfam" id="TIGR00229">
    <property type="entry name" value="sensory_box"/>
    <property type="match status" value="1"/>
</dbReference>
<dbReference type="InterPro" id="IPR003594">
    <property type="entry name" value="HATPase_dom"/>
</dbReference>
<feature type="domain" description="PAS" evidence="9">
    <location>
        <begin position="322"/>
        <end position="364"/>
    </location>
</feature>
<dbReference type="SUPFAM" id="SSF55781">
    <property type="entry name" value="GAF domain-like"/>
    <property type="match status" value="1"/>
</dbReference>
<dbReference type="InterPro" id="IPR029016">
    <property type="entry name" value="GAF-like_dom_sf"/>
</dbReference>
<dbReference type="InterPro" id="IPR003018">
    <property type="entry name" value="GAF"/>
</dbReference>
<organism evidence="10 11">
    <name type="scientific">Desulfatibacillum aliphaticivorans</name>
    <dbReference type="NCBI Taxonomy" id="218208"/>
    <lineage>
        <taxon>Bacteria</taxon>
        <taxon>Pseudomonadati</taxon>
        <taxon>Thermodesulfobacteriota</taxon>
        <taxon>Desulfobacteria</taxon>
        <taxon>Desulfobacterales</taxon>
        <taxon>Desulfatibacillaceae</taxon>
        <taxon>Desulfatibacillum</taxon>
    </lineage>
</organism>
<dbReference type="Gene3D" id="3.30.450.20">
    <property type="entry name" value="PAS domain"/>
    <property type="match status" value="1"/>
</dbReference>
<dbReference type="EC" id="2.7.13.3" evidence="2"/>
<dbReference type="SMART" id="SM00388">
    <property type="entry name" value="HisKA"/>
    <property type="match status" value="1"/>
</dbReference>
<dbReference type="InterPro" id="IPR003661">
    <property type="entry name" value="HisK_dim/P_dom"/>
</dbReference>
<evidence type="ECO:0000313" key="11">
    <source>
        <dbReference type="Proteomes" id="UP000000739"/>
    </source>
</evidence>
<dbReference type="PANTHER" id="PTHR43065:SF42">
    <property type="entry name" value="TWO-COMPONENT SENSOR PPRA"/>
    <property type="match status" value="1"/>
</dbReference>
<dbReference type="Proteomes" id="UP000000739">
    <property type="component" value="Chromosome"/>
</dbReference>
<dbReference type="InterPro" id="IPR005467">
    <property type="entry name" value="His_kinase_dom"/>
</dbReference>
<dbReference type="InterPro" id="IPR036890">
    <property type="entry name" value="HATPase_C_sf"/>
</dbReference>
<keyword evidence="3 6" id="KW-0597">Phosphoprotein</keyword>
<dbReference type="SMART" id="SM00065">
    <property type="entry name" value="GAF"/>
    <property type="match status" value="1"/>
</dbReference>
<evidence type="ECO:0000313" key="10">
    <source>
        <dbReference type="EMBL" id="ACL02775.1"/>
    </source>
</evidence>
<evidence type="ECO:0000256" key="3">
    <source>
        <dbReference type="ARBA" id="ARBA00022553"/>
    </source>
</evidence>
<dbReference type="eggNOG" id="COG2203">
    <property type="taxonomic scope" value="Bacteria"/>
</dbReference>
<feature type="domain" description="Response regulatory" evidence="8">
    <location>
        <begin position="11"/>
        <end position="125"/>
    </location>
</feature>
<dbReference type="CDD" id="cd00156">
    <property type="entry name" value="REC"/>
    <property type="match status" value="1"/>
</dbReference>
<feature type="domain" description="Histidine kinase" evidence="7">
    <location>
        <begin position="469"/>
        <end position="693"/>
    </location>
</feature>
<dbReference type="GO" id="GO:0000155">
    <property type="term" value="F:phosphorelay sensor kinase activity"/>
    <property type="evidence" value="ECO:0007669"/>
    <property type="project" value="InterPro"/>
</dbReference>
<dbReference type="InterPro" id="IPR035965">
    <property type="entry name" value="PAS-like_dom_sf"/>
</dbReference>
<evidence type="ECO:0000256" key="2">
    <source>
        <dbReference type="ARBA" id="ARBA00012438"/>
    </source>
</evidence>
<dbReference type="KEGG" id="dal:Dalk_1072"/>
<dbReference type="Pfam" id="PF13188">
    <property type="entry name" value="PAS_8"/>
    <property type="match status" value="1"/>
</dbReference>
<dbReference type="CDD" id="cd00082">
    <property type="entry name" value="HisKA"/>
    <property type="match status" value="1"/>
</dbReference>
<keyword evidence="4" id="KW-0808">Transferase</keyword>
<dbReference type="RefSeq" id="WP_012610213.1">
    <property type="nucleotide sequence ID" value="NC_011768.1"/>
</dbReference>
<feature type="modified residue" description="4-aspartylphosphate" evidence="6">
    <location>
        <position position="764"/>
    </location>
</feature>
<keyword evidence="5 10" id="KW-0418">Kinase</keyword>
<dbReference type="Pfam" id="PF00512">
    <property type="entry name" value="HisKA"/>
    <property type="match status" value="1"/>
</dbReference>
<dbReference type="PRINTS" id="PR00344">
    <property type="entry name" value="BCTRLSENSOR"/>
</dbReference>
<dbReference type="SUPFAM" id="SSF55874">
    <property type="entry name" value="ATPase domain of HSP90 chaperone/DNA topoisomerase II/histidine kinase"/>
    <property type="match status" value="1"/>
</dbReference>
<dbReference type="SMART" id="SM00448">
    <property type="entry name" value="REC"/>
    <property type="match status" value="2"/>
</dbReference>
<dbReference type="InterPro" id="IPR001789">
    <property type="entry name" value="Sig_transdc_resp-reg_receiver"/>
</dbReference>
<evidence type="ECO:0000259" key="9">
    <source>
        <dbReference type="PROSITE" id="PS50112"/>
    </source>
</evidence>
<dbReference type="SUPFAM" id="SSF52172">
    <property type="entry name" value="CheY-like"/>
    <property type="match status" value="2"/>
</dbReference>
<dbReference type="eggNOG" id="COG0784">
    <property type="taxonomic scope" value="Bacteria"/>
</dbReference>
<proteinExistence type="predicted"/>
<dbReference type="SMART" id="SM00387">
    <property type="entry name" value="HATPase_c"/>
    <property type="match status" value="1"/>
</dbReference>
<dbReference type="InterPro" id="IPR036097">
    <property type="entry name" value="HisK_dim/P_sf"/>
</dbReference>
<evidence type="ECO:0000256" key="6">
    <source>
        <dbReference type="PROSITE-ProRule" id="PRU00169"/>
    </source>
</evidence>
<dbReference type="PROSITE" id="PS50110">
    <property type="entry name" value="RESPONSE_REGULATORY"/>
    <property type="match status" value="2"/>
</dbReference>
<feature type="modified residue" description="4-aspartylphosphate" evidence="6">
    <location>
        <position position="60"/>
    </location>
</feature>
<dbReference type="Gene3D" id="1.10.287.130">
    <property type="match status" value="1"/>
</dbReference>
<dbReference type="PANTHER" id="PTHR43065">
    <property type="entry name" value="SENSOR HISTIDINE KINASE"/>
    <property type="match status" value="1"/>
</dbReference>
<dbReference type="EMBL" id="CP001322">
    <property type="protein sequence ID" value="ACL02775.1"/>
    <property type="molecule type" value="Genomic_DNA"/>
</dbReference>
<dbReference type="Pfam" id="PF02518">
    <property type="entry name" value="HATPase_c"/>
    <property type="match status" value="1"/>
</dbReference>
<dbReference type="InterPro" id="IPR011006">
    <property type="entry name" value="CheY-like_superfamily"/>
</dbReference>
<evidence type="ECO:0000259" key="8">
    <source>
        <dbReference type="PROSITE" id="PS50110"/>
    </source>
</evidence>
<dbReference type="Pfam" id="PF00072">
    <property type="entry name" value="Response_reg"/>
    <property type="match status" value="2"/>
</dbReference>
<reference evidence="10 11" key="1">
    <citation type="journal article" date="2012" name="Environ. Microbiol.">
        <title>The genome sequence of Desulfatibacillum alkenivorans AK-01: a blueprint for anaerobic alkane oxidation.</title>
        <authorList>
            <person name="Callaghan A.V."/>
            <person name="Morris B.E."/>
            <person name="Pereira I.A."/>
            <person name="McInerney M.J."/>
            <person name="Austin R.N."/>
            <person name="Groves J.T."/>
            <person name="Kukor J.J."/>
            <person name="Suflita J.M."/>
            <person name="Young L.Y."/>
            <person name="Zylstra G.J."/>
            <person name="Wawrik B."/>
        </authorList>
    </citation>
    <scope>NUCLEOTIDE SEQUENCE [LARGE SCALE GENOMIC DNA]</scope>
    <source>
        <strain evidence="10 11">AK-01</strain>
    </source>
</reference>
<sequence length="832" mass="92488">MNTIISDEPITILTIDDEEAIRQSFAAFLEDFGYEVLSAPNGKVGLEIFKEKKPHLILVDLRMPEVDGLEVLSSVTQASPETPIIVVSGTGVIADAVEALHLGAWDYILKPIKNLSILLHSIEKALERRRLIKENREYQEHLEFLVDSRSKKILEYSNRLKHIADKTRQFTIKQSIEDLAPTILKTLSENIGVAGGSLFLRNGQGLELIYALDPGHQKRVIPLPPPPRSVTAHLFEQKEAFIVPDIHTDERFASSGWSGYRNGSLMALPLRDSEGEIQGVVTLHNKLKPPFTEQDLELADIIASHSMEAIRNINSNMALRESEQRFREVVELSPYPIAIVGPDRKHTLLNDKFTELFGYTMEEVPTMDAWWEKAYPDPEFRAAVKKHWQMTMNGVAIPEDDPILQDRKVICKDGSARTVESKIIPIGESNLIVMNDITDRKRAENDRNKLEIQLRQAQKMEAIGTLAGGIAHDFNNILSPIIGYTEMAMVEVAENSTMERNLNEVMKAAERAKELVFQILTFSRQTEIEKKPVQAQLVIREALKLLRSSIPASIQFEKKINKECGPVLADPTQIHQLLMNLCTNAYHAMGESGGVLTVEFDEAVVLNDGDPATINLKPGKYVRLTISDTGQGMTQAVQEKIFDPYFTTKAQGKGTGLGLAVVHGIVKSMEGDIRVDSKPGQGASFIIYLPQVESIVQSAAPRSSASLPCGDEKILFVDDEGPVALMGKQMLERLGYTVTVETSSIAALEIFKAQPHNFDLVVTDMSMPLMTGDVFARKILETRPNMPIVLCTGFSEVVTQENAQAMGISEYIMKPMVMSEIANTVRKVLDGL</sequence>
<keyword evidence="11" id="KW-1185">Reference proteome</keyword>
<dbReference type="SUPFAM" id="SSF47384">
    <property type="entry name" value="Homodimeric domain of signal transducing histidine kinase"/>
    <property type="match status" value="1"/>
</dbReference>
<dbReference type="SMART" id="SM00091">
    <property type="entry name" value="PAS"/>
    <property type="match status" value="1"/>
</dbReference>
<dbReference type="Gene3D" id="1.20.5.390">
    <property type="entry name" value="L1 transposable element, trimerization domain"/>
    <property type="match status" value="1"/>
</dbReference>
<dbReference type="CDD" id="cd17555">
    <property type="entry name" value="REC_RssB-like"/>
    <property type="match status" value="1"/>
</dbReference>
<dbReference type="SUPFAM" id="SSF55785">
    <property type="entry name" value="PYP-like sensor domain (PAS domain)"/>
    <property type="match status" value="1"/>
</dbReference>
<dbReference type="Gene3D" id="3.40.50.2300">
    <property type="match status" value="2"/>
</dbReference>
<evidence type="ECO:0000256" key="1">
    <source>
        <dbReference type="ARBA" id="ARBA00000085"/>
    </source>
</evidence>
<evidence type="ECO:0000259" key="7">
    <source>
        <dbReference type="PROSITE" id="PS50109"/>
    </source>
</evidence>
<protein>
    <recommendedName>
        <fullName evidence="2">histidine kinase</fullName>
        <ecNumber evidence="2">2.7.13.3</ecNumber>
    </recommendedName>
</protein>
<evidence type="ECO:0000256" key="4">
    <source>
        <dbReference type="ARBA" id="ARBA00022679"/>
    </source>
</evidence>
<dbReference type="InterPro" id="IPR004358">
    <property type="entry name" value="Sig_transdc_His_kin-like_C"/>
</dbReference>
<dbReference type="Gene3D" id="3.30.565.10">
    <property type="entry name" value="Histidine kinase-like ATPase, C-terminal domain"/>
    <property type="match status" value="1"/>
</dbReference>
<dbReference type="Pfam" id="PF01590">
    <property type="entry name" value="GAF"/>
    <property type="match status" value="1"/>
</dbReference>
<dbReference type="eggNOG" id="COG4191">
    <property type="taxonomic scope" value="Bacteria"/>
</dbReference>
<dbReference type="HOGENOM" id="CLU_000445_114_51_7"/>
<comment type="catalytic activity">
    <reaction evidence="1">
        <text>ATP + protein L-histidine = ADP + protein N-phospho-L-histidine.</text>
        <dbReference type="EC" id="2.7.13.3"/>
    </reaction>
</comment>
<feature type="domain" description="Response regulatory" evidence="8">
    <location>
        <begin position="713"/>
        <end position="829"/>
    </location>
</feature>
<dbReference type="PROSITE" id="PS50112">
    <property type="entry name" value="PAS"/>
    <property type="match status" value="1"/>
</dbReference>
<dbReference type="InterPro" id="IPR000014">
    <property type="entry name" value="PAS"/>
</dbReference>
<name>B8FKA0_DESAL</name>
<gene>
    <name evidence="10" type="ordered locus">Dalk_1072</name>
</gene>
<dbReference type="AlphaFoldDB" id="B8FKA0"/>
<dbReference type="InterPro" id="IPR049510">
    <property type="entry name" value="RssB-like_REC"/>
</dbReference>